<accession>A0A5N3XSN5</accession>
<reference evidence="3 4" key="1">
    <citation type="submission" date="2019-06" db="EMBL/GenBank/DDBJ databases">
        <title>Discovery of a novel chromosome fission-fusion reversal in muntjac.</title>
        <authorList>
            <person name="Mudd A.B."/>
            <person name="Bredeson J.V."/>
            <person name="Baum R."/>
            <person name="Hockemeyer D."/>
            <person name="Rokhsar D.S."/>
        </authorList>
    </citation>
    <scope>NUCLEOTIDE SEQUENCE [LARGE SCALE GENOMIC DNA]</scope>
    <source>
        <strain evidence="3">UCam_UCB_Mr</strain>
        <tissue evidence="3">Fibroblast cell line</tissue>
    </source>
</reference>
<feature type="region of interest" description="Disordered" evidence="1">
    <location>
        <begin position="120"/>
        <end position="171"/>
    </location>
</feature>
<evidence type="ECO:0000256" key="1">
    <source>
        <dbReference type="SAM" id="MobiDB-lite"/>
    </source>
</evidence>
<feature type="compositionally biased region" description="Polar residues" evidence="1">
    <location>
        <begin position="142"/>
        <end position="152"/>
    </location>
</feature>
<feature type="compositionally biased region" description="Basic and acidic residues" evidence="1">
    <location>
        <begin position="120"/>
        <end position="129"/>
    </location>
</feature>
<keyword evidence="4" id="KW-1185">Reference proteome</keyword>
<dbReference type="Pfam" id="PF18872">
    <property type="entry name" value="Daz"/>
    <property type="match status" value="1"/>
</dbReference>
<dbReference type="EMBL" id="VCEB01000005">
    <property type="protein sequence ID" value="KAB0376872.1"/>
    <property type="molecule type" value="Genomic_DNA"/>
</dbReference>
<gene>
    <name evidence="3" type="ORF">FD755_011316</name>
</gene>
<evidence type="ECO:0000313" key="4">
    <source>
        <dbReference type="Proteomes" id="UP000326062"/>
    </source>
</evidence>
<name>A0A5N3XSN5_MUNRE</name>
<evidence type="ECO:0000259" key="2">
    <source>
        <dbReference type="Pfam" id="PF18872"/>
    </source>
</evidence>
<sequence>MPNTLFSWTWLNDEHFCFTRYVSVKQVKIITDRTCMSTESQINFHDKKLKLSSALRKQNLYAYHSVWSNPNTETYRQPLTTMNPITQYVQAYPPYPTSLVQDITGYQLSVYNYQMLPPRPAEEQRRLDPGAEVLPSERSVHEATSSSGNGPQKKSDKRVHHFRSQAVLKSV</sequence>
<dbReference type="Proteomes" id="UP000326062">
    <property type="component" value="Chromosome 5"/>
</dbReference>
<proteinExistence type="predicted"/>
<organism evidence="3 4">
    <name type="scientific">Muntiacus reevesi</name>
    <name type="common">Reeves' muntjac</name>
    <name type="synonym">Cervus reevesi</name>
    <dbReference type="NCBI Taxonomy" id="9886"/>
    <lineage>
        <taxon>Eukaryota</taxon>
        <taxon>Metazoa</taxon>
        <taxon>Chordata</taxon>
        <taxon>Craniata</taxon>
        <taxon>Vertebrata</taxon>
        <taxon>Euteleostomi</taxon>
        <taxon>Mammalia</taxon>
        <taxon>Eutheria</taxon>
        <taxon>Laurasiatheria</taxon>
        <taxon>Artiodactyla</taxon>
        <taxon>Ruminantia</taxon>
        <taxon>Pecora</taxon>
        <taxon>Cervidae</taxon>
        <taxon>Muntiacinae</taxon>
        <taxon>Muntiacus</taxon>
    </lineage>
</organism>
<feature type="domain" description="DAZ" evidence="2">
    <location>
        <begin position="95"/>
        <end position="114"/>
    </location>
</feature>
<evidence type="ECO:0000313" key="3">
    <source>
        <dbReference type="EMBL" id="KAB0376872.1"/>
    </source>
</evidence>
<dbReference type="AlphaFoldDB" id="A0A5N3XSN5"/>
<protein>
    <recommendedName>
        <fullName evidence="2">DAZ domain-containing protein</fullName>
    </recommendedName>
</protein>
<dbReference type="InterPro" id="IPR043628">
    <property type="entry name" value="DAZ_dom"/>
</dbReference>
<comment type="caution">
    <text evidence="3">The sequence shown here is derived from an EMBL/GenBank/DDBJ whole genome shotgun (WGS) entry which is preliminary data.</text>
</comment>